<dbReference type="Gene3D" id="3.30.160.40">
    <property type="entry name" value="Porphobilinogen deaminase, C-terminal domain"/>
    <property type="match status" value="1"/>
</dbReference>
<dbReference type="GO" id="GO:0005737">
    <property type="term" value="C:cytoplasm"/>
    <property type="evidence" value="ECO:0007669"/>
    <property type="project" value="UniProtKB-UniRule"/>
</dbReference>
<dbReference type="InterPro" id="IPR022418">
    <property type="entry name" value="Porphobilinogen_deaminase_C"/>
</dbReference>
<dbReference type="STRING" id="49547.MBCUR_04470"/>
<reference evidence="7 8" key="1">
    <citation type="submission" date="2016-04" db="EMBL/GenBank/DDBJ databases">
        <title>Genome sequence of Methanobrevibacter curvatus DSM 11111.</title>
        <authorList>
            <person name="Poehlein A."/>
            <person name="Seedorf H."/>
            <person name="Daniel R."/>
        </authorList>
    </citation>
    <scope>NUCLEOTIDE SEQUENCE [LARGE SCALE GENOMIC DNA]</scope>
    <source>
        <strain evidence="7 8">DSM 11111</strain>
    </source>
</reference>
<dbReference type="HAMAP" id="MF_00260">
    <property type="entry name" value="Porphobil_deam"/>
    <property type="match status" value="1"/>
</dbReference>
<dbReference type="Gene3D" id="3.40.190.10">
    <property type="entry name" value="Periplasmic binding protein-like II"/>
    <property type="match status" value="2"/>
</dbReference>
<dbReference type="GO" id="GO:0006782">
    <property type="term" value="P:protoporphyrinogen IX biosynthetic process"/>
    <property type="evidence" value="ECO:0007669"/>
    <property type="project" value="UniProtKB-UniRule"/>
</dbReference>
<proteinExistence type="inferred from homology"/>
<accession>A0A166CIV0</accession>
<dbReference type="InterPro" id="IPR000860">
    <property type="entry name" value="HemC"/>
</dbReference>
<gene>
    <name evidence="4 7" type="primary">hemC</name>
    <name evidence="7" type="ORF">MBCUR_04470</name>
</gene>
<dbReference type="PRINTS" id="PR00151">
    <property type="entry name" value="PORPHBDMNASE"/>
</dbReference>
<keyword evidence="8" id="KW-1185">Reference proteome</keyword>
<dbReference type="InterPro" id="IPR022417">
    <property type="entry name" value="Porphobilin_deaminase_N"/>
</dbReference>
<dbReference type="Proteomes" id="UP000077245">
    <property type="component" value="Unassembled WGS sequence"/>
</dbReference>
<evidence type="ECO:0000313" key="7">
    <source>
        <dbReference type="EMBL" id="KZX14555.1"/>
    </source>
</evidence>
<dbReference type="PATRIC" id="fig|49547.3.peg.464"/>
<dbReference type="EC" id="2.5.1.61" evidence="4"/>
<dbReference type="Pfam" id="PF03900">
    <property type="entry name" value="Porphobil_deamC"/>
    <property type="match status" value="1"/>
</dbReference>
<dbReference type="PANTHER" id="PTHR11557:SF0">
    <property type="entry name" value="PORPHOBILINOGEN DEAMINASE"/>
    <property type="match status" value="1"/>
</dbReference>
<comment type="function">
    <text evidence="4">Tetrapolymerization of the monopyrrole PBG into the hydroxymethylbilane pre-uroporphyrinogen in several discrete steps.</text>
</comment>
<dbReference type="AlphaFoldDB" id="A0A166CIV0"/>
<evidence type="ECO:0000313" key="8">
    <source>
        <dbReference type="Proteomes" id="UP000077245"/>
    </source>
</evidence>
<dbReference type="EMBL" id="LWMV01000083">
    <property type="protein sequence ID" value="KZX14555.1"/>
    <property type="molecule type" value="Genomic_DNA"/>
</dbReference>
<dbReference type="NCBIfam" id="TIGR00212">
    <property type="entry name" value="hemC"/>
    <property type="match status" value="1"/>
</dbReference>
<organism evidence="7 8">
    <name type="scientific">Methanobrevibacter curvatus</name>
    <dbReference type="NCBI Taxonomy" id="49547"/>
    <lineage>
        <taxon>Archaea</taxon>
        <taxon>Methanobacteriati</taxon>
        <taxon>Methanobacteriota</taxon>
        <taxon>Methanomada group</taxon>
        <taxon>Methanobacteria</taxon>
        <taxon>Methanobacteriales</taxon>
        <taxon>Methanobacteriaceae</taxon>
        <taxon>Methanobrevibacter</taxon>
    </lineage>
</organism>
<protein>
    <recommendedName>
        <fullName evidence="4">Probable porphobilinogen deaminase</fullName>
        <shortName evidence="4">PBG</shortName>
        <ecNumber evidence="4">2.5.1.61</ecNumber>
    </recommendedName>
    <alternativeName>
        <fullName evidence="4">Hydroxymethylbilane synthase</fullName>
        <shortName evidence="4">HMBS</shortName>
    </alternativeName>
    <alternativeName>
        <fullName evidence="4">Pre-uroporphyrinogen synthase</fullName>
    </alternativeName>
</protein>
<dbReference type="SUPFAM" id="SSF53850">
    <property type="entry name" value="Periplasmic binding protein-like II"/>
    <property type="match status" value="1"/>
</dbReference>
<dbReference type="SUPFAM" id="SSF54782">
    <property type="entry name" value="Porphobilinogen deaminase (hydroxymethylbilane synthase), C-terminal domain"/>
    <property type="match status" value="1"/>
</dbReference>
<keyword evidence="3 4" id="KW-0627">Porphyrin biosynthesis</keyword>
<name>A0A166CIV0_9EURY</name>
<sequence>MVYVLIVNFWCVSLIIGSRGSKLAITQANLVKNSLSEFFSEKIDMSIIKTKGDKITNSQLYDMDSKGLFTKELDKAVLEEEVDFAVHSLKDVPTDLDEDLQIISIPERVSPNEVFISNYLWDEIPKGSTLGSSSLRREAFSNFHKKELVLKPLRGNIETRINKVFEGEVDGTIMAEAGLIRLGLTEYIKNRFSTEYLTPPAGQGALAIIARRDSYKKNVLFKLNHFNSFQETFAEKTLLHELGVGCQWPLGANAKFDGEKLSLYAVLLSKEGEILSKVNIKGSLKEAQDLGILAAKEMKEFL</sequence>
<keyword evidence="2 4" id="KW-0808">Transferase</keyword>
<comment type="miscellaneous">
    <text evidence="4">The porphobilinogen subunits are added to the dipyrromethane group.</text>
</comment>
<dbReference type="PIRSF" id="PIRSF001438">
    <property type="entry name" value="4pyrrol_synth_OHMeBilane_synth"/>
    <property type="match status" value="1"/>
</dbReference>
<dbReference type="Pfam" id="PF01379">
    <property type="entry name" value="Porphobil_deam"/>
    <property type="match status" value="1"/>
</dbReference>
<dbReference type="InterPro" id="IPR036803">
    <property type="entry name" value="Porphobilinogen_deaminase_C_sf"/>
</dbReference>
<dbReference type="PANTHER" id="PTHR11557">
    <property type="entry name" value="PORPHOBILINOGEN DEAMINASE"/>
    <property type="match status" value="1"/>
</dbReference>
<evidence type="ECO:0000259" key="6">
    <source>
        <dbReference type="Pfam" id="PF03900"/>
    </source>
</evidence>
<evidence type="ECO:0000256" key="4">
    <source>
        <dbReference type="HAMAP-Rule" id="MF_00260"/>
    </source>
</evidence>
<evidence type="ECO:0000259" key="5">
    <source>
        <dbReference type="Pfam" id="PF01379"/>
    </source>
</evidence>
<evidence type="ECO:0000256" key="3">
    <source>
        <dbReference type="ARBA" id="ARBA00023244"/>
    </source>
</evidence>
<evidence type="ECO:0000256" key="1">
    <source>
        <dbReference type="ARBA" id="ARBA00005638"/>
    </source>
</evidence>
<evidence type="ECO:0000256" key="2">
    <source>
        <dbReference type="ARBA" id="ARBA00022679"/>
    </source>
</evidence>
<comment type="cofactor">
    <cofactor evidence="4">
        <name>dipyrromethane</name>
        <dbReference type="ChEBI" id="CHEBI:60342"/>
    </cofactor>
    <text evidence="4">Binds 1 dipyrromethane group covalently.</text>
</comment>
<feature type="modified residue" description="S-(dipyrrolylmethanemethyl)cysteine" evidence="4">
    <location>
        <position position="246"/>
    </location>
</feature>
<comment type="similarity">
    <text evidence="1 4">Belongs to the HMBS family.</text>
</comment>
<feature type="domain" description="Porphobilinogen deaminase N-terminal" evidence="5">
    <location>
        <begin position="14"/>
        <end position="214"/>
    </location>
</feature>
<dbReference type="GO" id="GO:0004418">
    <property type="term" value="F:hydroxymethylbilane synthase activity"/>
    <property type="evidence" value="ECO:0007669"/>
    <property type="project" value="UniProtKB-UniRule"/>
</dbReference>
<feature type="domain" description="Porphobilinogen deaminase C-terminal" evidence="6">
    <location>
        <begin position="230"/>
        <end position="299"/>
    </location>
</feature>
<comment type="catalytic activity">
    <reaction evidence="4">
        <text>4 porphobilinogen + H2O = hydroxymethylbilane + 4 NH4(+)</text>
        <dbReference type="Rhea" id="RHEA:13185"/>
        <dbReference type="ChEBI" id="CHEBI:15377"/>
        <dbReference type="ChEBI" id="CHEBI:28938"/>
        <dbReference type="ChEBI" id="CHEBI:57845"/>
        <dbReference type="ChEBI" id="CHEBI:58126"/>
        <dbReference type="EC" id="2.5.1.61"/>
    </reaction>
</comment>
<comment type="caution">
    <text evidence="7">The sequence shown here is derived from an EMBL/GenBank/DDBJ whole genome shotgun (WGS) entry which is preliminary data.</text>
</comment>